<dbReference type="InterPro" id="IPR011527">
    <property type="entry name" value="ABC1_TM_dom"/>
</dbReference>
<dbReference type="InterPro" id="IPR017871">
    <property type="entry name" value="ABC_transporter-like_CS"/>
</dbReference>
<dbReference type="GO" id="GO:0015421">
    <property type="term" value="F:ABC-type oligopeptide transporter activity"/>
    <property type="evidence" value="ECO:0007669"/>
    <property type="project" value="TreeGrafter"/>
</dbReference>
<gene>
    <name evidence="15" type="ORF">Cme02nite_14950</name>
</gene>
<feature type="transmembrane region" description="Helical" evidence="12">
    <location>
        <begin position="274"/>
        <end position="294"/>
    </location>
</feature>
<evidence type="ECO:0000313" key="16">
    <source>
        <dbReference type="Proteomes" id="UP000660339"/>
    </source>
</evidence>
<comment type="caution">
    <text evidence="15">The sequence shown here is derived from an EMBL/GenBank/DDBJ whole genome shotgun (WGS) entry which is preliminary data.</text>
</comment>
<organism evidence="15 16">
    <name type="scientific">Catellatospora methionotrophica</name>
    <dbReference type="NCBI Taxonomy" id="121620"/>
    <lineage>
        <taxon>Bacteria</taxon>
        <taxon>Bacillati</taxon>
        <taxon>Actinomycetota</taxon>
        <taxon>Actinomycetes</taxon>
        <taxon>Micromonosporales</taxon>
        <taxon>Micromonosporaceae</taxon>
        <taxon>Catellatospora</taxon>
    </lineage>
</organism>
<evidence type="ECO:0000256" key="7">
    <source>
        <dbReference type="ARBA" id="ARBA00022840"/>
    </source>
</evidence>
<keyword evidence="6" id="KW-0547">Nucleotide-binding</keyword>
<evidence type="ECO:0000256" key="1">
    <source>
        <dbReference type="ARBA" id="ARBA00004429"/>
    </source>
</evidence>
<dbReference type="InterPro" id="IPR003439">
    <property type="entry name" value="ABC_transporter-like_ATP-bd"/>
</dbReference>
<dbReference type="InterPro" id="IPR027417">
    <property type="entry name" value="P-loop_NTPase"/>
</dbReference>
<evidence type="ECO:0000256" key="5">
    <source>
        <dbReference type="ARBA" id="ARBA00022692"/>
    </source>
</evidence>
<evidence type="ECO:0000256" key="8">
    <source>
        <dbReference type="ARBA" id="ARBA00022989"/>
    </source>
</evidence>
<name>A0A8J3L2G9_9ACTN</name>
<dbReference type="AlphaFoldDB" id="A0A8J3L2G9"/>
<dbReference type="RefSeq" id="WP_166382084.1">
    <property type="nucleotide sequence ID" value="NZ_BAAATT010000026.1"/>
</dbReference>
<dbReference type="PANTHER" id="PTHR43394:SF1">
    <property type="entry name" value="ATP-BINDING CASSETTE SUB-FAMILY B MEMBER 10, MITOCHONDRIAL"/>
    <property type="match status" value="1"/>
</dbReference>
<feature type="domain" description="ABC transporter" evidence="13">
    <location>
        <begin position="360"/>
        <end position="599"/>
    </location>
</feature>
<feature type="region of interest" description="Disordered" evidence="11">
    <location>
        <begin position="333"/>
        <end position="352"/>
    </location>
</feature>
<dbReference type="EMBL" id="BONJ01000005">
    <property type="protein sequence ID" value="GIG13163.1"/>
    <property type="molecule type" value="Genomic_DNA"/>
</dbReference>
<dbReference type="SUPFAM" id="SSF52540">
    <property type="entry name" value="P-loop containing nucleoside triphosphate hydrolases"/>
    <property type="match status" value="1"/>
</dbReference>
<evidence type="ECO:0000256" key="10">
    <source>
        <dbReference type="ARBA" id="ARBA00023455"/>
    </source>
</evidence>
<keyword evidence="2" id="KW-0813">Transport</keyword>
<dbReference type="PROSITE" id="PS00211">
    <property type="entry name" value="ABC_TRANSPORTER_1"/>
    <property type="match status" value="1"/>
</dbReference>
<dbReference type="PANTHER" id="PTHR43394">
    <property type="entry name" value="ATP-DEPENDENT PERMEASE MDL1, MITOCHONDRIAL"/>
    <property type="match status" value="1"/>
</dbReference>
<proteinExistence type="inferred from homology"/>
<dbReference type="PROSITE" id="PS50893">
    <property type="entry name" value="ABC_TRANSPORTER_2"/>
    <property type="match status" value="1"/>
</dbReference>
<dbReference type="Pfam" id="PF00005">
    <property type="entry name" value="ABC_tran"/>
    <property type="match status" value="1"/>
</dbReference>
<dbReference type="SMART" id="SM00382">
    <property type="entry name" value="AAA"/>
    <property type="match status" value="1"/>
</dbReference>
<keyword evidence="8 12" id="KW-1133">Transmembrane helix</keyword>
<keyword evidence="4" id="KW-0997">Cell inner membrane</keyword>
<dbReference type="Gene3D" id="3.40.50.300">
    <property type="entry name" value="P-loop containing nucleotide triphosphate hydrolases"/>
    <property type="match status" value="1"/>
</dbReference>
<dbReference type="FunFam" id="3.40.50.300:FF:000221">
    <property type="entry name" value="Multidrug ABC transporter ATP-binding protein"/>
    <property type="match status" value="1"/>
</dbReference>
<evidence type="ECO:0000256" key="4">
    <source>
        <dbReference type="ARBA" id="ARBA00022519"/>
    </source>
</evidence>
<feature type="transmembrane region" description="Helical" evidence="12">
    <location>
        <begin position="61"/>
        <end position="80"/>
    </location>
</feature>
<evidence type="ECO:0000256" key="6">
    <source>
        <dbReference type="ARBA" id="ARBA00022741"/>
    </source>
</evidence>
<evidence type="ECO:0000256" key="9">
    <source>
        <dbReference type="ARBA" id="ARBA00023136"/>
    </source>
</evidence>
<comment type="subcellular location">
    <subcellularLocation>
        <location evidence="1">Cell inner membrane</location>
        <topology evidence="1">Multi-pass membrane protein</topology>
    </subcellularLocation>
</comment>
<evidence type="ECO:0000259" key="14">
    <source>
        <dbReference type="PROSITE" id="PS50929"/>
    </source>
</evidence>
<evidence type="ECO:0000256" key="12">
    <source>
        <dbReference type="SAM" id="Phobius"/>
    </source>
</evidence>
<dbReference type="Gene3D" id="1.20.1560.10">
    <property type="entry name" value="ABC transporter type 1, transmembrane domain"/>
    <property type="match status" value="1"/>
</dbReference>
<keyword evidence="3" id="KW-1003">Cell membrane</keyword>
<keyword evidence="16" id="KW-1185">Reference proteome</keyword>
<dbReference type="SUPFAM" id="SSF90123">
    <property type="entry name" value="ABC transporter transmembrane region"/>
    <property type="match status" value="1"/>
</dbReference>
<dbReference type="InterPro" id="IPR036640">
    <property type="entry name" value="ABC1_TM_sf"/>
</dbReference>
<keyword evidence="5 12" id="KW-0812">Transmembrane</keyword>
<accession>A0A8J3L2G9</accession>
<reference evidence="15" key="1">
    <citation type="submission" date="2021-01" db="EMBL/GenBank/DDBJ databases">
        <title>Whole genome shotgun sequence of Catellatospora methionotrophica NBRC 14553.</title>
        <authorList>
            <person name="Komaki H."/>
            <person name="Tamura T."/>
        </authorList>
    </citation>
    <scope>NUCLEOTIDE SEQUENCE</scope>
    <source>
        <strain evidence="15">NBRC 14553</strain>
    </source>
</reference>
<feature type="transmembrane region" description="Helical" evidence="12">
    <location>
        <begin position="165"/>
        <end position="185"/>
    </location>
</feature>
<dbReference type="Proteomes" id="UP000660339">
    <property type="component" value="Unassembled WGS sequence"/>
</dbReference>
<protein>
    <submittedName>
        <fullName evidence="15">ABC transporter</fullName>
    </submittedName>
</protein>
<dbReference type="Pfam" id="PF00664">
    <property type="entry name" value="ABC_membrane"/>
    <property type="match status" value="1"/>
</dbReference>
<dbReference type="CDD" id="cd18551">
    <property type="entry name" value="ABC_6TM_LmrA_like"/>
    <property type="match status" value="1"/>
</dbReference>
<keyword evidence="7" id="KW-0067">ATP-binding</keyword>
<evidence type="ECO:0000259" key="13">
    <source>
        <dbReference type="PROSITE" id="PS50893"/>
    </source>
</evidence>
<dbReference type="GO" id="GO:0016887">
    <property type="term" value="F:ATP hydrolysis activity"/>
    <property type="evidence" value="ECO:0007669"/>
    <property type="project" value="InterPro"/>
</dbReference>
<feature type="domain" description="ABC transmembrane type-1" evidence="14">
    <location>
        <begin position="30"/>
        <end position="309"/>
    </location>
</feature>
<feature type="transmembrane region" description="Helical" evidence="12">
    <location>
        <begin position="29"/>
        <end position="49"/>
    </location>
</feature>
<dbReference type="GO" id="GO:0005524">
    <property type="term" value="F:ATP binding"/>
    <property type="evidence" value="ECO:0007669"/>
    <property type="project" value="UniProtKB-KW"/>
</dbReference>
<evidence type="ECO:0000256" key="11">
    <source>
        <dbReference type="SAM" id="MobiDB-lite"/>
    </source>
</evidence>
<comment type="similarity">
    <text evidence="10">Belongs to the ABC transporter superfamily. Siderophore-Fe(3+) uptake transporter (SIUT) (TC 3.A.1.21) family.</text>
</comment>
<evidence type="ECO:0000256" key="2">
    <source>
        <dbReference type="ARBA" id="ARBA00022448"/>
    </source>
</evidence>
<dbReference type="InterPro" id="IPR003593">
    <property type="entry name" value="AAA+_ATPase"/>
</dbReference>
<dbReference type="PROSITE" id="PS50929">
    <property type="entry name" value="ABC_TM1F"/>
    <property type="match status" value="1"/>
</dbReference>
<evidence type="ECO:0000313" key="15">
    <source>
        <dbReference type="EMBL" id="GIG13163.1"/>
    </source>
</evidence>
<dbReference type="GO" id="GO:0005886">
    <property type="term" value="C:plasma membrane"/>
    <property type="evidence" value="ECO:0007669"/>
    <property type="project" value="UniProtKB-SubCell"/>
</dbReference>
<dbReference type="InterPro" id="IPR039421">
    <property type="entry name" value="Type_1_exporter"/>
</dbReference>
<feature type="transmembrane region" description="Helical" evidence="12">
    <location>
        <begin position="133"/>
        <end position="159"/>
    </location>
</feature>
<sequence length="608" mass="63864">MPPEAPSAAEPQVGLRTLWPYLRSHRSSLIIVAALSLVTTAGTLLQPVLTRDVLDGLGAGTPISASVLGLVAALVGVAAVDGFRHFLLQRTAEGLVLTSRRRLAGHLLRLPIAEYDQRRTGDLLSRVGADTTLLRAVVTSGLFDTVSGAIMVLGAATAMVLLDPLLFGVTLIGLVIGLSGGIFFARKVRGMSRDAQARIGEMTAAVERSITAARTIRASRAEARETTTVSHSAEQAYHAGVRIARLQAIVQPAMVTTIQGSFLLVLGVGGARVASGAITVGDLVAFVLFVFFLVMPLGQALNAYTQLQAGLGALQRMEEVLVIPLEGAGDPATVAPASGPVPPQPAAGRPARAESGAPAIEFDRVGFGYTDAEGRVGEPVLREVSFRAPVGTRTALVGPSGAGKSTLLSLVERFYEVTSGSLRVDGVDVRELSHDTLRSRLGYVEQESPVLAGTLRENLRLATPDATEEQMRAVLVAVNLDELVDRTPLGLDAQVGEGGVLLSGGERQRLAIARTLLAAPPILLLDEPTSNLDARNEAALRSAIDTVAEGRTLLIVAHRLSTVVDADQIVVLEHGTVVATGRHTELLDTSPLYRELAAHQFLATPDPA</sequence>
<evidence type="ECO:0000256" key="3">
    <source>
        <dbReference type="ARBA" id="ARBA00022475"/>
    </source>
</evidence>
<keyword evidence="9 12" id="KW-0472">Membrane</keyword>